<evidence type="ECO:0000256" key="6">
    <source>
        <dbReference type="PIRNR" id="PIRNR015840"/>
    </source>
</evidence>
<evidence type="ECO:0000313" key="9">
    <source>
        <dbReference type="EMBL" id="CAK0785953.1"/>
    </source>
</evidence>
<feature type="compositionally biased region" description="Basic and acidic residues" evidence="7">
    <location>
        <begin position="7"/>
        <end position="26"/>
    </location>
</feature>
<dbReference type="GO" id="GO:0005886">
    <property type="term" value="C:plasma membrane"/>
    <property type="evidence" value="ECO:0007669"/>
    <property type="project" value="TreeGrafter"/>
</dbReference>
<reference evidence="9 10" key="1">
    <citation type="submission" date="2023-10" db="EMBL/GenBank/DDBJ databases">
        <authorList>
            <person name="Maclean D."/>
            <person name="Macfadyen A."/>
        </authorList>
    </citation>
    <scope>NUCLEOTIDE SEQUENCE [LARGE SCALE GENOMIC DNA]</scope>
</reference>
<evidence type="ECO:0000256" key="5">
    <source>
        <dbReference type="ARBA" id="ARBA00023136"/>
    </source>
</evidence>
<sequence length="369" mass="40807">MFRRKNKAEEDTNRVHDGTDNADEGKEKSSKFYKRFAQQELWGWSPIITGNVVVIYFLAVAIICIALGVPILLASIRVKEVKARYDNIDIMSGRSNTEAENLLMQPGGVQYPITMQIPTDMQPPVYVYYELGKYYQNHKRYVRSRDDNQMAGKGTGSGKCAPEQYVGGNPNPALPQDGAITPCGLIAWSFFNDSFGDAASLAGPGGAPTPVTLDQSDVAWEYDVEHLYGPVQPVNFNTEQLAASRGGNTSGTVLNKNEHFIVWMRPAAQPTFRKLWAVIDTPLPAGTTLTFNITNQYNTYRFGGEKALVISTNSWMGGKNMFLGVCYLVIAGIALLVSIGFLTTYHLGCFGLVKRRKFGDVSQLSWNRS</sequence>
<keyword evidence="3 8" id="KW-0812">Transmembrane</keyword>
<organism evidence="9 10">
    <name type="scientific">Coccomyxa viridis</name>
    <dbReference type="NCBI Taxonomy" id="1274662"/>
    <lineage>
        <taxon>Eukaryota</taxon>
        <taxon>Viridiplantae</taxon>
        <taxon>Chlorophyta</taxon>
        <taxon>core chlorophytes</taxon>
        <taxon>Trebouxiophyceae</taxon>
        <taxon>Trebouxiophyceae incertae sedis</taxon>
        <taxon>Coccomyxaceae</taxon>
        <taxon>Coccomyxa</taxon>
    </lineage>
</organism>
<feature type="region of interest" description="Disordered" evidence="7">
    <location>
        <begin position="1"/>
        <end position="26"/>
    </location>
</feature>
<feature type="transmembrane region" description="Helical" evidence="8">
    <location>
        <begin position="321"/>
        <end position="342"/>
    </location>
</feature>
<evidence type="ECO:0000256" key="4">
    <source>
        <dbReference type="ARBA" id="ARBA00022989"/>
    </source>
</evidence>
<dbReference type="PANTHER" id="PTHR10926:SF0">
    <property type="entry name" value="CDC50, ISOFORM A"/>
    <property type="match status" value="1"/>
</dbReference>
<protein>
    <recommendedName>
        <fullName evidence="6">ALA-interacting subunit</fullName>
    </recommendedName>
</protein>
<evidence type="ECO:0000256" key="1">
    <source>
        <dbReference type="ARBA" id="ARBA00004141"/>
    </source>
</evidence>
<gene>
    <name evidence="9" type="ORF">CVIRNUC_009166</name>
</gene>
<evidence type="ECO:0000256" key="2">
    <source>
        <dbReference type="ARBA" id="ARBA00009457"/>
    </source>
</evidence>
<evidence type="ECO:0000256" key="7">
    <source>
        <dbReference type="SAM" id="MobiDB-lite"/>
    </source>
</evidence>
<feature type="transmembrane region" description="Helical" evidence="8">
    <location>
        <begin position="53"/>
        <end position="74"/>
    </location>
</feature>
<evidence type="ECO:0000256" key="3">
    <source>
        <dbReference type="ARBA" id="ARBA00022692"/>
    </source>
</evidence>
<dbReference type="AlphaFoldDB" id="A0AAV1IJ42"/>
<comment type="subcellular location">
    <subcellularLocation>
        <location evidence="1">Membrane</location>
        <topology evidence="1">Multi-pass membrane protein</topology>
    </subcellularLocation>
</comment>
<proteinExistence type="inferred from homology"/>
<comment type="similarity">
    <text evidence="2 6">Belongs to the CDC50/LEM3 family.</text>
</comment>
<dbReference type="GO" id="GO:0005794">
    <property type="term" value="C:Golgi apparatus"/>
    <property type="evidence" value="ECO:0007669"/>
    <property type="project" value="TreeGrafter"/>
</dbReference>
<dbReference type="GO" id="GO:0005783">
    <property type="term" value="C:endoplasmic reticulum"/>
    <property type="evidence" value="ECO:0007669"/>
    <property type="project" value="TreeGrafter"/>
</dbReference>
<dbReference type="EMBL" id="CAUYUE010000013">
    <property type="protein sequence ID" value="CAK0785953.1"/>
    <property type="molecule type" value="Genomic_DNA"/>
</dbReference>
<keyword evidence="5 6" id="KW-0472">Membrane</keyword>
<dbReference type="InterPro" id="IPR005045">
    <property type="entry name" value="CDC50/LEM3_fam"/>
</dbReference>
<comment type="caution">
    <text evidence="9">The sequence shown here is derived from an EMBL/GenBank/DDBJ whole genome shotgun (WGS) entry which is preliminary data.</text>
</comment>
<keyword evidence="4 8" id="KW-1133">Transmembrane helix</keyword>
<dbReference type="PIRSF" id="PIRSF015840">
    <property type="entry name" value="DUF284_TM_euk"/>
    <property type="match status" value="1"/>
</dbReference>
<evidence type="ECO:0000313" key="10">
    <source>
        <dbReference type="Proteomes" id="UP001314263"/>
    </source>
</evidence>
<keyword evidence="10" id="KW-1185">Reference proteome</keyword>
<dbReference type="PANTHER" id="PTHR10926">
    <property type="entry name" value="CELL CYCLE CONTROL PROTEIN 50"/>
    <property type="match status" value="1"/>
</dbReference>
<evidence type="ECO:0000256" key="8">
    <source>
        <dbReference type="SAM" id="Phobius"/>
    </source>
</evidence>
<dbReference type="Proteomes" id="UP001314263">
    <property type="component" value="Unassembled WGS sequence"/>
</dbReference>
<name>A0AAV1IJ42_9CHLO</name>
<dbReference type="Pfam" id="PF03381">
    <property type="entry name" value="CDC50"/>
    <property type="match status" value="1"/>
</dbReference>
<accession>A0AAV1IJ42</accession>